<dbReference type="AlphaFoldDB" id="A0A0E0J4P8"/>
<protein>
    <submittedName>
        <fullName evidence="2">Uncharacterized protein</fullName>
    </submittedName>
</protein>
<reference evidence="2" key="2">
    <citation type="submission" date="2018-04" db="EMBL/GenBank/DDBJ databases">
        <title>OnivRS2 (Oryza nivara Reference Sequence Version 2).</title>
        <authorList>
            <person name="Zhang J."/>
            <person name="Kudrna D."/>
            <person name="Lee S."/>
            <person name="Talag J."/>
            <person name="Rajasekar S."/>
            <person name="Welchert J."/>
            <person name="Hsing Y.-I."/>
            <person name="Wing R.A."/>
        </authorList>
    </citation>
    <scope>NUCLEOTIDE SEQUENCE [LARGE SCALE GENOMIC DNA]</scope>
    <source>
        <strain evidence="2">SL10</strain>
    </source>
</reference>
<dbReference type="EnsemblPlants" id="ONIVA11G20870.1">
    <property type="protein sequence ID" value="ONIVA11G20870.1"/>
    <property type="gene ID" value="ONIVA11G20870"/>
</dbReference>
<dbReference type="Proteomes" id="UP000006591">
    <property type="component" value="Chromosome 11"/>
</dbReference>
<organism evidence="2">
    <name type="scientific">Oryza nivara</name>
    <name type="common">Indian wild rice</name>
    <name type="synonym">Oryza sativa f. spontanea</name>
    <dbReference type="NCBI Taxonomy" id="4536"/>
    <lineage>
        <taxon>Eukaryota</taxon>
        <taxon>Viridiplantae</taxon>
        <taxon>Streptophyta</taxon>
        <taxon>Embryophyta</taxon>
        <taxon>Tracheophyta</taxon>
        <taxon>Spermatophyta</taxon>
        <taxon>Magnoliopsida</taxon>
        <taxon>Liliopsida</taxon>
        <taxon>Poales</taxon>
        <taxon>Poaceae</taxon>
        <taxon>BOP clade</taxon>
        <taxon>Oryzoideae</taxon>
        <taxon>Oryzeae</taxon>
        <taxon>Oryzinae</taxon>
        <taxon>Oryza</taxon>
    </lineage>
</organism>
<dbReference type="Gramene" id="ONIVA11G20870.1">
    <property type="protein sequence ID" value="ONIVA11G20870.1"/>
    <property type="gene ID" value="ONIVA11G20870"/>
</dbReference>
<reference evidence="2" key="1">
    <citation type="submission" date="2015-04" db="UniProtKB">
        <authorList>
            <consortium name="EnsemblPlants"/>
        </authorList>
    </citation>
    <scope>IDENTIFICATION</scope>
    <source>
        <strain evidence="2">SL10</strain>
    </source>
</reference>
<dbReference type="OMA" id="NNRGEAT"/>
<keyword evidence="3" id="KW-1185">Reference proteome</keyword>
<feature type="region of interest" description="Disordered" evidence="1">
    <location>
        <begin position="1"/>
        <end position="57"/>
    </location>
</feature>
<name>A0A0E0J4P8_ORYNI</name>
<sequence length="161" mass="17017">MASSPDKGKETAAAAVDAPSSSSGSSPEKKKKNSSNNNNRGEATAAAVAGDEGRKKMVRMSPPQINLLMSFDPPPLEPVRGLTKEEEGIDALAAEWERGIRAVTEAVRTQYEQGGYVEYEAGADLLACPGRSKKKPQGGGEGANSTELSVFYFGSYFITNV</sequence>
<dbReference type="HOGENOM" id="CLU_131180_0_0_1"/>
<proteinExistence type="predicted"/>
<evidence type="ECO:0000256" key="1">
    <source>
        <dbReference type="SAM" id="MobiDB-lite"/>
    </source>
</evidence>
<accession>A0A0E0J4P8</accession>
<feature type="compositionally biased region" description="Basic and acidic residues" evidence="1">
    <location>
        <begin position="1"/>
        <end position="10"/>
    </location>
</feature>
<evidence type="ECO:0000313" key="2">
    <source>
        <dbReference type="EnsemblPlants" id="ONIVA11G20870.1"/>
    </source>
</evidence>
<evidence type="ECO:0000313" key="3">
    <source>
        <dbReference type="Proteomes" id="UP000006591"/>
    </source>
</evidence>